<dbReference type="EMBL" id="KB445586">
    <property type="protein sequence ID" value="EMD86020.1"/>
    <property type="molecule type" value="Genomic_DNA"/>
</dbReference>
<proteinExistence type="predicted"/>
<dbReference type="Proteomes" id="UP000016936">
    <property type="component" value="Unassembled WGS sequence"/>
</dbReference>
<keyword evidence="2" id="KW-1185">Reference proteome</keyword>
<accession>M2SL20</accession>
<dbReference type="OrthoDB" id="3688702at2759"/>
<dbReference type="HOGENOM" id="CLU_2365183_0_0_1"/>
<protein>
    <submittedName>
        <fullName evidence="1">Uncharacterized protein</fullName>
    </submittedName>
</protein>
<reference evidence="2" key="2">
    <citation type="journal article" date="2013" name="PLoS Genet.">
        <title>Comparative genome structure, secondary metabolite, and effector coding capacity across Cochliobolus pathogens.</title>
        <authorList>
            <person name="Condon B.J."/>
            <person name="Leng Y."/>
            <person name="Wu D."/>
            <person name="Bushley K.E."/>
            <person name="Ohm R.A."/>
            <person name="Otillar R."/>
            <person name="Martin J."/>
            <person name="Schackwitz W."/>
            <person name="Grimwood J."/>
            <person name="MohdZainudin N."/>
            <person name="Xue C."/>
            <person name="Wang R."/>
            <person name="Manning V.A."/>
            <person name="Dhillon B."/>
            <person name="Tu Z.J."/>
            <person name="Steffenson B.J."/>
            <person name="Salamov A."/>
            <person name="Sun H."/>
            <person name="Lowry S."/>
            <person name="LaButti K."/>
            <person name="Han J."/>
            <person name="Copeland A."/>
            <person name="Lindquist E."/>
            <person name="Barry K."/>
            <person name="Schmutz J."/>
            <person name="Baker S.E."/>
            <person name="Ciuffetti L.M."/>
            <person name="Grigoriev I.V."/>
            <person name="Zhong S."/>
            <person name="Turgeon B.G."/>
        </authorList>
    </citation>
    <scope>NUCLEOTIDE SEQUENCE [LARGE SCALE GENOMIC DNA]</scope>
    <source>
        <strain evidence="2">C5 / ATCC 48332 / race O</strain>
    </source>
</reference>
<reference evidence="1 2" key="1">
    <citation type="journal article" date="2012" name="PLoS Pathog.">
        <title>Diverse lifestyles and strategies of plant pathogenesis encoded in the genomes of eighteen Dothideomycetes fungi.</title>
        <authorList>
            <person name="Ohm R.A."/>
            <person name="Feau N."/>
            <person name="Henrissat B."/>
            <person name="Schoch C.L."/>
            <person name="Horwitz B.A."/>
            <person name="Barry K.W."/>
            <person name="Condon B.J."/>
            <person name="Copeland A.C."/>
            <person name="Dhillon B."/>
            <person name="Glaser F."/>
            <person name="Hesse C.N."/>
            <person name="Kosti I."/>
            <person name="LaButti K."/>
            <person name="Lindquist E.A."/>
            <person name="Lucas S."/>
            <person name="Salamov A.A."/>
            <person name="Bradshaw R.E."/>
            <person name="Ciuffetti L."/>
            <person name="Hamelin R.C."/>
            <person name="Kema G.H.J."/>
            <person name="Lawrence C."/>
            <person name="Scott J.A."/>
            <person name="Spatafora J.W."/>
            <person name="Turgeon B.G."/>
            <person name="de Wit P.J.G.M."/>
            <person name="Zhong S."/>
            <person name="Goodwin S.B."/>
            <person name="Grigoriev I.V."/>
        </authorList>
    </citation>
    <scope>NUCLEOTIDE SEQUENCE [LARGE SCALE GENOMIC DNA]</scope>
    <source>
        <strain evidence="2">C5 / ATCC 48332 / race O</strain>
    </source>
</reference>
<dbReference type="AlphaFoldDB" id="M2SL20"/>
<evidence type="ECO:0000313" key="1">
    <source>
        <dbReference type="EMBL" id="EMD86020.1"/>
    </source>
</evidence>
<evidence type="ECO:0000313" key="2">
    <source>
        <dbReference type="Proteomes" id="UP000016936"/>
    </source>
</evidence>
<gene>
    <name evidence="1" type="ORF">COCHEDRAFT_1218877</name>
</gene>
<name>M2SL20_COCH5</name>
<organism evidence="1 2">
    <name type="scientific">Cochliobolus heterostrophus (strain C5 / ATCC 48332 / race O)</name>
    <name type="common">Southern corn leaf blight fungus</name>
    <name type="synonym">Bipolaris maydis</name>
    <dbReference type="NCBI Taxonomy" id="701091"/>
    <lineage>
        <taxon>Eukaryota</taxon>
        <taxon>Fungi</taxon>
        <taxon>Dikarya</taxon>
        <taxon>Ascomycota</taxon>
        <taxon>Pezizomycotina</taxon>
        <taxon>Dothideomycetes</taxon>
        <taxon>Pleosporomycetidae</taxon>
        <taxon>Pleosporales</taxon>
        <taxon>Pleosporineae</taxon>
        <taxon>Pleosporaceae</taxon>
        <taxon>Bipolaris</taxon>
    </lineage>
</organism>
<sequence length="112" mass="12807">MAAHYTQLHIGAKNAKLELLMSKFDIKQLQDPYNQTLLSQYHHDSQITDKFGRLLIWIATKKGHRAVLKFLSEECGLISLEQVVLPNRDDVVYVECNVCTSLVSVADPHNYH</sequence>
<dbReference type="STRING" id="701091.M2SL20"/>